<geneLocation type="plasmid" evidence="2 3">
    <name>unnamed1</name>
</geneLocation>
<gene>
    <name evidence="2" type="ORF">OG517_43310</name>
</gene>
<evidence type="ECO:0000256" key="1">
    <source>
        <dbReference type="SAM" id="Phobius"/>
    </source>
</evidence>
<organism evidence="2 3">
    <name type="scientific">Streptomyces virginiae</name>
    <name type="common">Streptomyces cinnamonensis</name>
    <dbReference type="NCBI Taxonomy" id="1961"/>
    <lineage>
        <taxon>Bacteria</taxon>
        <taxon>Bacillati</taxon>
        <taxon>Actinomycetota</taxon>
        <taxon>Actinomycetes</taxon>
        <taxon>Kitasatosporales</taxon>
        <taxon>Streptomycetaceae</taxon>
        <taxon>Streptomyces</taxon>
    </lineage>
</organism>
<keyword evidence="1" id="KW-1133">Transmembrane helix</keyword>
<proteinExistence type="predicted"/>
<protein>
    <submittedName>
        <fullName evidence="2">Uncharacterized protein</fullName>
    </submittedName>
</protein>
<name>A0ABZ1TR47_STRVG</name>
<keyword evidence="1" id="KW-0812">Transmembrane</keyword>
<keyword evidence="1" id="KW-0472">Membrane</keyword>
<feature type="transmembrane region" description="Helical" evidence="1">
    <location>
        <begin position="6"/>
        <end position="29"/>
    </location>
</feature>
<evidence type="ECO:0000313" key="3">
    <source>
        <dbReference type="Proteomes" id="UP001432039"/>
    </source>
</evidence>
<dbReference type="RefSeq" id="WP_328966199.1">
    <property type="nucleotide sequence ID" value="NZ_CP108091.1"/>
</dbReference>
<dbReference type="EMBL" id="CP108091">
    <property type="protein sequence ID" value="WUQ18254.1"/>
    <property type="molecule type" value="Genomic_DNA"/>
</dbReference>
<keyword evidence="3" id="KW-1185">Reference proteome</keyword>
<keyword evidence="2" id="KW-0614">Plasmid</keyword>
<sequence>MSATLTLASVQMLLVSLVSLVVAVLAFVLGGHSKKRKGRGGGMSLGEPQAPEHRVEVLSTDDRYKFFLVFVPKGCDGSQEQPPEVSRRLALALRFLPPSQRARYAEEWAGELYGMDPKQALEFSINVLRSAPMTAFVLHVKRLFGRRAV</sequence>
<reference evidence="2" key="1">
    <citation type="submission" date="2022-10" db="EMBL/GenBank/DDBJ databases">
        <title>The complete genomes of actinobacterial strains from the NBC collection.</title>
        <authorList>
            <person name="Joergensen T.S."/>
            <person name="Alvarez Arevalo M."/>
            <person name="Sterndorff E.B."/>
            <person name="Faurdal D."/>
            <person name="Vuksanovic O."/>
            <person name="Mourched A.-S."/>
            <person name="Charusanti P."/>
            <person name="Shaw S."/>
            <person name="Blin K."/>
            <person name="Weber T."/>
        </authorList>
    </citation>
    <scope>NUCLEOTIDE SEQUENCE</scope>
    <source>
        <strain evidence="2">NBC_00248</strain>
        <plasmid evidence="2">unnamed1</plasmid>
    </source>
</reference>
<dbReference type="Proteomes" id="UP001432039">
    <property type="component" value="Plasmid unnamed1"/>
</dbReference>
<evidence type="ECO:0000313" key="2">
    <source>
        <dbReference type="EMBL" id="WUQ18254.1"/>
    </source>
</evidence>
<accession>A0ABZ1TR47</accession>